<protein>
    <recommendedName>
        <fullName evidence="5">GOLD domain-containing protein</fullName>
    </recommendedName>
</protein>
<feature type="region of interest" description="Disordered" evidence="2">
    <location>
        <begin position="1"/>
        <end position="40"/>
    </location>
</feature>
<feature type="coiled-coil region" evidence="1">
    <location>
        <begin position="180"/>
        <end position="214"/>
    </location>
</feature>
<dbReference type="Gene3D" id="2.60.120.680">
    <property type="entry name" value="GOLD domain"/>
    <property type="match status" value="1"/>
</dbReference>
<feature type="coiled-coil region" evidence="1">
    <location>
        <begin position="243"/>
        <end position="336"/>
    </location>
</feature>
<dbReference type="Proteomes" id="UP000198406">
    <property type="component" value="Unassembled WGS sequence"/>
</dbReference>
<dbReference type="AlphaFoldDB" id="A0A1Z5K2W8"/>
<reference evidence="3 4" key="1">
    <citation type="journal article" date="2015" name="Plant Cell">
        <title>Oil accumulation by the oleaginous diatom Fistulifera solaris as revealed by the genome and transcriptome.</title>
        <authorList>
            <person name="Tanaka T."/>
            <person name="Maeda Y."/>
            <person name="Veluchamy A."/>
            <person name="Tanaka M."/>
            <person name="Abida H."/>
            <person name="Marechal E."/>
            <person name="Bowler C."/>
            <person name="Muto M."/>
            <person name="Sunaga Y."/>
            <person name="Tanaka M."/>
            <person name="Yoshino T."/>
            <person name="Taniguchi T."/>
            <person name="Fukuda Y."/>
            <person name="Nemoto M."/>
            <person name="Matsumoto M."/>
            <person name="Wong P.S."/>
            <person name="Aburatani S."/>
            <person name="Fujibuchi W."/>
        </authorList>
    </citation>
    <scope>NUCLEOTIDE SEQUENCE [LARGE SCALE GENOMIC DNA]</scope>
    <source>
        <strain evidence="3 4">JPCC DA0580</strain>
    </source>
</reference>
<dbReference type="OrthoDB" id="45820at2759"/>
<accession>A0A1Z5K2W8</accession>
<keyword evidence="1" id="KW-0175">Coiled coil</keyword>
<comment type="caution">
    <text evidence="3">The sequence shown here is derived from an EMBL/GenBank/DDBJ whole genome shotgun (WGS) entry which is preliminary data.</text>
</comment>
<organism evidence="3 4">
    <name type="scientific">Fistulifera solaris</name>
    <name type="common">Oleaginous diatom</name>
    <dbReference type="NCBI Taxonomy" id="1519565"/>
    <lineage>
        <taxon>Eukaryota</taxon>
        <taxon>Sar</taxon>
        <taxon>Stramenopiles</taxon>
        <taxon>Ochrophyta</taxon>
        <taxon>Bacillariophyta</taxon>
        <taxon>Bacillariophyceae</taxon>
        <taxon>Bacillariophycidae</taxon>
        <taxon>Naviculales</taxon>
        <taxon>Naviculaceae</taxon>
        <taxon>Fistulifera</taxon>
    </lineage>
</organism>
<name>A0A1Z5K2W8_FISSO</name>
<proteinExistence type="predicted"/>
<gene>
    <name evidence="3" type="ORF">FisN_3Hh552</name>
</gene>
<evidence type="ECO:0000313" key="3">
    <source>
        <dbReference type="EMBL" id="GAX20597.1"/>
    </source>
</evidence>
<evidence type="ECO:0008006" key="5">
    <source>
        <dbReference type="Google" id="ProtNLM"/>
    </source>
</evidence>
<evidence type="ECO:0000256" key="1">
    <source>
        <dbReference type="SAM" id="Coils"/>
    </source>
</evidence>
<evidence type="ECO:0000256" key="2">
    <source>
        <dbReference type="SAM" id="MobiDB-lite"/>
    </source>
</evidence>
<evidence type="ECO:0000313" key="4">
    <source>
        <dbReference type="Proteomes" id="UP000198406"/>
    </source>
</evidence>
<keyword evidence="4" id="KW-1185">Reference proteome</keyword>
<feature type="coiled-coil region" evidence="1">
    <location>
        <begin position="102"/>
        <end position="136"/>
    </location>
</feature>
<sequence length="472" mass="53001">MEGPDEPEAAVPRDTVPETVPTEDDIVIAPAETTKTDDSFLTVDQARDRLESKLQQSSNGSSEDSKDALLFDSIQLILKDHDHLKEKVGKLKSLLGRSAKAQRETKVEMDATQKRLDQALAEVQKLQQKMEKLSNRPSHMELLADFEANFDRALLSVGLQQPPPSATTEDPVEPKEAVVDSLLIKEMAEAKQRIEKLEKLNATLAARSAQLEVELSEQVRQCQEWHQKVTHLELEKRMAVLEADTATKELQRKVVELQDMQMELDLVTKASVRANAMAAVGEEIRKKEKAERQQIQQLEAKVQALQEWALASSEAKSLAQEQVRVLEQQVRALQRSSNGHSSKEEDRQLFKDHGSFVIGAGEMAVRVFTLTTEQIKSIRLSDRVVLRWHFDLTSPEATLPFHLIRGACETPASRQGADYIIQNRMVQGGAEGEADNAFTHQKSCTIVWDNSSSWIRPKTVKYTVEAIVVEDD</sequence>
<dbReference type="InParanoid" id="A0A1Z5K2W8"/>
<dbReference type="EMBL" id="BDSP01000150">
    <property type="protein sequence ID" value="GAX20597.1"/>
    <property type="molecule type" value="Genomic_DNA"/>
</dbReference>